<organism evidence="2 3">
    <name type="scientific">Thalictrum thalictroides</name>
    <name type="common">Rue-anemone</name>
    <name type="synonym">Anemone thalictroides</name>
    <dbReference type="NCBI Taxonomy" id="46969"/>
    <lineage>
        <taxon>Eukaryota</taxon>
        <taxon>Viridiplantae</taxon>
        <taxon>Streptophyta</taxon>
        <taxon>Embryophyta</taxon>
        <taxon>Tracheophyta</taxon>
        <taxon>Spermatophyta</taxon>
        <taxon>Magnoliopsida</taxon>
        <taxon>Ranunculales</taxon>
        <taxon>Ranunculaceae</taxon>
        <taxon>Thalictroideae</taxon>
        <taxon>Thalictrum</taxon>
    </lineage>
</organism>
<dbReference type="Proteomes" id="UP000554482">
    <property type="component" value="Unassembled WGS sequence"/>
</dbReference>
<reference evidence="2 3" key="1">
    <citation type="submission" date="2020-06" db="EMBL/GenBank/DDBJ databases">
        <title>Transcriptomic and genomic resources for Thalictrum thalictroides and T. hernandezii: Facilitating candidate gene discovery in an emerging model plant lineage.</title>
        <authorList>
            <person name="Arias T."/>
            <person name="Riano-Pachon D.M."/>
            <person name="Di Stilio V.S."/>
        </authorList>
    </citation>
    <scope>NUCLEOTIDE SEQUENCE [LARGE SCALE GENOMIC DNA]</scope>
    <source>
        <strain evidence="3">cv. WT478/WT964</strain>
        <tissue evidence="2">Leaves</tissue>
    </source>
</reference>
<evidence type="ECO:0000256" key="1">
    <source>
        <dbReference type="SAM" id="MobiDB-lite"/>
    </source>
</evidence>
<feature type="compositionally biased region" description="Polar residues" evidence="1">
    <location>
        <begin position="248"/>
        <end position="269"/>
    </location>
</feature>
<sequence length="366" mass="40237">MDIDISCMTWFPILCDQLGRLFHSKPKINSLLPNDSSMICHTSLSSNVHCDDPRYNNSSPLHETSLLLLPDDIIGNDLHNQGKFREAAQKYLRAKNNPKDKNLRETKERLSKEDGERGTSRWFGDHPDTLEVISKSCCETLAALSGRSTEGMPPEMIETASNMIKNMPPEELHNMLKMASSFQGKNPFFPAGTGQTNGPSVRPGSLPEGVSSDMLKTASDMMSKMSPEELQRMFEVASNFKGKESVNGARTMNGSVGSNSGGTPQVNRNSDLGESSSSSGVFSNSRSGPPAPANFPASMGDLKEQMQNQMNDPAMRQMFTFMIKNMSPDMMANMSEQFGIKMSKEEATKAQQAMSYLSPDALDTMM</sequence>
<name>A0A7J6WGY8_THATH</name>
<dbReference type="PANTHER" id="PTHR48433:SF1">
    <property type="entry name" value="OUTER ENVELOPE PROTEIN 61-LIKE"/>
    <property type="match status" value="1"/>
</dbReference>
<protein>
    <submittedName>
        <fullName evidence="2">Outer envelope protein</fullName>
    </submittedName>
</protein>
<feature type="region of interest" description="Disordered" evidence="1">
    <location>
        <begin position="93"/>
        <end position="123"/>
    </location>
</feature>
<feature type="compositionally biased region" description="Low complexity" evidence="1">
    <location>
        <begin position="270"/>
        <end position="288"/>
    </location>
</feature>
<dbReference type="EMBL" id="JABWDY010015755">
    <property type="protein sequence ID" value="KAF5196601.1"/>
    <property type="molecule type" value="Genomic_DNA"/>
</dbReference>
<dbReference type="PANTHER" id="PTHR48433">
    <property type="entry name" value="OUTER ENVELOPE PROTEIN 61-LIKE"/>
    <property type="match status" value="1"/>
</dbReference>
<feature type="region of interest" description="Disordered" evidence="1">
    <location>
        <begin position="245"/>
        <end position="299"/>
    </location>
</feature>
<keyword evidence="3" id="KW-1185">Reference proteome</keyword>
<gene>
    <name evidence="2" type="ORF">FRX31_013813</name>
</gene>
<feature type="compositionally biased region" description="Basic and acidic residues" evidence="1">
    <location>
        <begin position="97"/>
        <end position="123"/>
    </location>
</feature>
<dbReference type="InterPro" id="IPR053319">
    <property type="entry name" value="OEP61"/>
</dbReference>
<proteinExistence type="predicted"/>
<dbReference type="AlphaFoldDB" id="A0A7J6WGY8"/>
<accession>A0A7J6WGY8</accession>
<evidence type="ECO:0000313" key="2">
    <source>
        <dbReference type="EMBL" id="KAF5196601.1"/>
    </source>
</evidence>
<dbReference type="OrthoDB" id="1937590at2759"/>
<keyword evidence="2" id="KW-0261">Viral envelope protein</keyword>
<evidence type="ECO:0000313" key="3">
    <source>
        <dbReference type="Proteomes" id="UP000554482"/>
    </source>
</evidence>
<keyword evidence="2" id="KW-0946">Virion</keyword>
<comment type="caution">
    <text evidence="2">The sequence shown here is derived from an EMBL/GenBank/DDBJ whole genome shotgun (WGS) entry which is preliminary data.</text>
</comment>